<comment type="similarity">
    <text evidence="4 11">Belongs to the ELP1/IKA1 family.</text>
</comment>
<comment type="function">
    <text evidence="11">Component of the elongator complex which is required for multiple tRNA modifications, including mcm5U (5-methoxycarbonylmethyl uridine), mcm5s2U (5-methoxycarbonylmethyl-2-thiouridine), and ncm5U (5-carbamoylmethyl uridine). The elongator complex catalyzes formation of carboxymethyluridine in the wobble base at position 34 in tRNAs.</text>
</comment>
<dbReference type="GO" id="GO:0000049">
    <property type="term" value="F:tRNA binding"/>
    <property type="evidence" value="ECO:0007669"/>
    <property type="project" value="TreeGrafter"/>
</dbReference>
<keyword evidence="18" id="KW-0808">Transferase</keyword>
<dbReference type="Pfam" id="PF02935">
    <property type="entry name" value="COX7C"/>
    <property type="match status" value="1"/>
</dbReference>
<evidence type="ECO:0000259" key="17">
    <source>
        <dbReference type="Pfam" id="PF23936"/>
    </source>
</evidence>
<feature type="domain" description="ELP1 N-terminal second beta-propeller" evidence="14">
    <location>
        <begin position="484"/>
        <end position="742"/>
    </location>
</feature>
<gene>
    <name evidence="18" type="ORF">BU26DRAFT_472744</name>
</gene>
<keyword evidence="7" id="KW-0819">tRNA processing</keyword>
<dbReference type="GO" id="GO:0006123">
    <property type="term" value="P:mitochondrial electron transport, cytochrome c to oxygen"/>
    <property type="evidence" value="ECO:0007669"/>
    <property type="project" value="InterPro"/>
</dbReference>
<dbReference type="GO" id="GO:0002926">
    <property type="term" value="P:tRNA wobble base 5-methoxycarbonylmethyl-2-thiouridinylation"/>
    <property type="evidence" value="ECO:0007669"/>
    <property type="project" value="TreeGrafter"/>
</dbReference>
<dbReference type="InterPro" id="IPR056164">
    <property type="entry name" value="Beta-prop_ELP1_1st"/>
</dbReference>
<evidence type="ECO:0000313" key="19">
    <source>
        <dbReference type="Proteomes" id="UP000800094"/>
    </source>
</evidence>
<dbReference type="Pfam" id="PF23936">
    <property type="entry name" value="HB_ELP1"/>
    <property type="match status" value="1"/>
</dbReference>
<keyword evidence="19" id="KW-1185">Reference proteome</keyword>
<dbReference type="InterPro" id="IPR056165">
    <property type="entry name" value="Beta-prop_ELP1_2nd"/>
</dbReference>
<dbReference type="RefSeq" id="XP_033691463.1">
    <property type="nucleotide sequence ID" value="XM_033825444.1"/>
</dbReference>
<feature type="region of interest" description="Disordered" evidence="12">
    <location>
        <begin position="1228"/>
        <end position="1256"/>
    </location>
</feature>
<evidence type="ECO:0000259" key="16">
    <source>
        <dbReference type="Pfam" id="PF23925"/>
    </source>
</evidence>
<evidence type="ECO:0000256" key="3">
    <source>
        <dbReference type="ARBA" id="ARBA00005043"/>
    </source>
</evidence>
<evidence type="ECO:0000256" key="7">
    <source>
        <dbReference type="ARBA" id="ARBA00022694"/>
    </source>
</evidence>
<dbReference type="EMBL" id="ML987189">
    <property type="protein sequence ID" value="KAF2256459.1"/>
    <property type="molecule type" value="Genomic_DNA"/>
</dbReference>
<evidence type="ECO:0000256" key="8">
    <source>
        <dbReference type="ARBA" id="ARBA00022792"/>
    </source>
</evidence>
<dbReference type="InterPro" id="IPR056169">
    <property type="entry name" value="HB_ELP1"/>
</dbReference>
<dbReference type="PANTHER" id="PTHR12747:SF0">
    <property type="entry name" value="ELONGATOR COMPLEX PROTEIN 1"/>
    <property type="match status" value="1"/>
</dbReference>
<dbReference type="Proteomes" id="UP000800094">
    <property type="component" value="Unassembled WGS sequence"/>
</dbReference>
<dbReference type="InterPro" id="IPR006849">
    <property type="entry name" value="Elp1"/>
</dbReference>
<organism evidence="18 19">
    <name type="scientific">Trematosphaeria pertusa</name>
    <dbReference type="NCBI Taxonomy" id="390896"/>
    <lineage>
        <taxon>Eukaryota</taxon>
        <taxon>Fungi</taxon>
        <taxon>Dikarya</taxon>
        <taxon>Ascomycota</taxon>
        <taxon>Pezizomycotina</taxon>
        <taxon>Dothideomycetes</taxon>
        <taxon>Pleosporomycetidae</taxon>
        <taxon>Pleosporales</taxon>
        <taxon>Massarineae</taxon>
        <taxon>Trematosphaeriaceae</taxon>
        <taxon>Trematosphaeria</taxon>
    </lineage>
</organism>
<dbReference type="GO" id="GO:0005829">
    <property type="term" value="C:cytosol"/>
    <property type="evidence" value="ECO:0007669"/>
    <property type="project" value="TreeGrafter"/>
</dbReference>
<dbReference type="UniPathway" id="UPA00988"/>
<comment type="pathway">
    <text evidence="3">tRNA modification; 5-methoxycarbonylmethyl-2-thiouridine-tRNA biosynthesis.</text>
</comment>
<dbReference type="SUPFAM" id="SSF82171">
    <property type="entry name" value="DPP6 N-terminal domain-like"/>
    <property type="match status" value="1"/>
</dbReference>
<dbReference type="GO" id="GO:0033588">
    <property type="term" value="C:elongator holoenzyme complex"/>
    <property type="evidence" value="ECO:0007669"/>
    <property type="project" value="InterPro"/>
</dbReference>
<dbReference type="PANTHER" id="PTHR12747">
    <property type="entry name" value="ELONGATOR COMPLEX PROTEIN 1"/>
    <property type="match status" value="1"/>
</dbReference>
<dbReference type="GO" id="GO:0005743">
    <property type="term" value="C:mitochondrial inner membrane"/>
    <property type="evidence" value="ECO:0007669"/>
    <property type="project" value="UniProtKB-SubCell"/>
</dbReference>
<keyword evidence="10" id="KW-0472">Membrane</keyword>
<name>A0A6A6J178_9PLEO</name>
<evidence type="ECO:0000259" key="13">
    <source>
        <dbReference type="Pfam" id="PF04762"/>
    </source>
</evidence>
<evidence type="ECO:0000256" key="2">
    <source>
        <dbReference type="ARBA" id="ARBA00004673"/>
    </source>
</evidence>
<evidence type="ECO:0000313" key="18">
    <source>
        <dbReference type="EMBL" id="KAF2256459.1"/>
    </source>
</evidence>
<evidence type="ECO:0000256" key="1">
    <source>
        <dbReference type="ARBA" id="ARBA00004434"/>
    </source>
</evidence>
<dbReference type="Pfam" id="PF23925">
    <property type="entry name" value="A-sol_ELP1"/>
    <property type="match status" value="1"/>
</dbReference>
<keyword evidence="9" id="KW-0496">Mitochondrion</keyword>
<protein>
    <recommendedName>
        <fullName evidence="11">Elongator complex protein 1</fullName>
    </recommendedName>
</protein>
<evidence type="ECO:0000256" key="6">
    <source>
        <dbReference type="ARBA" id="ARBA00022490"/>
    </source>
</evidence>
<evidence type="ECO:0000259" key="15">
    <source>
        <dbReference type="Pfam" id="PF23878"/>
    </source>
</evidence>
<dbReference type="UniPathway" id="UPA00705"/>
<evidence type="ECO:0000256" key="11">
    <source>
        <dbReference type="PIRNR" id="PIRNR017233"/>
    </source>
</evidence>
<dbReference type="PIRSF" id="PIRSF017233">
    <property type="entry name" value="IKAP"/>
    <property type="match status" value="1"/>
</dbReference>
<comment type="similarity">
    <text evidence="5">Belongs to the cytochrome c oxidase VIIc family.</text>
</comment>
<dbReference type="InterPro" id="IPR056167">
    <property type="entry name" value="A-sol_ELP1"/>
</dbReference>
<reference evidence="18" key="1">
    <citation type="journal article" date="2020" name="Stud. Mycol.">
        <title>101 Dothideomycetes genomes: a test case for predicting lifestyles and emergence of pathogens.</title>
        <authorList>
            <person name="Haridas S."/>
            <person name="Albert R."/>
            <person name="Binder M."/>
            <person name="Bloem J."/>
            <person name="Labutti K."/>
            <person name="Salamov A."/>
            <person name="Andreopoulos B."/>
            <person name="Baker S."/>
            <person name="Barry K."/>
            <person name="Bills G."/>
            <person name="Bluhm B."/>
            <person name="Cannon C."/>
            <person name="Castanera R."/>
            <person name="Culley D."/>
            <person name="Daum C."/>
            <person name="Ezra D."/>
            <person name="Gonzalez J."/>
            <person name="Henrissat B."/>
            <person name="Kuo A."/>
            <person name="Liang C."/>
            <person name="Lipzen A."/>
            <person name="Lutzoni F."/>
            <person name="Magnuson J."/>
            <person name="Mondo S."/>
            <person name="Nolan M."/>
            <person name="Ohm R."/>
            <person name="Pangilinan J."/>
            <person name="Park H.-J."/>
            <person name="Ramirez L."/>
            <person name="Alfaro M."/>
            <person name="Sun H."/>
            <person name="Tritt A."/>
            <person name="Yoshinaga Y."/>
            <person name="Zwiers L.-H."/>
            <person name="Turgeon B."/>
            <person name="Goodwin S."/>
            <person name="Spatafora J."/>
            <person name="Crous P."/>
            <person name="Grigoriev I."/>
        </authorList>
    </citation>
    <scope>NUCLEOTIDE SEQUENCE</scope>
    <source>
        <strain evidence="18">CBS 122368</strain>
    </source>
</reference>
<dbReference type="GO" id="GO:0005634">
    <property type="term" value="C:nucleus"/>
    <property type="evidence" value="ECO:0007669"/>
    <property type="project" value="UniProtKB-SubCell"/>
</dbReference>
<evidence type="ECO:0000256" key="5">
    <source>
        <dbReference type="ARBA" id="ARBA00010514"/>
    </source>
</evidence>
<keyword evidence="18" id="KW-0418">Kinase</keyword>
<sequence>MLSRAAFRATAGPSLVARRGFQSSRAQLSSPYHYPEGPRSNLPFDPLKKGFAFRYWGFMGVGFSLPFLLAGPGGSPPIAAMRNLSIVGRSLLRFFGEDPLPLTATAWDAASNALICAFGPSESRAVIELKRLHHERHAAEERLESIASWDAPCPLPSLTHDSILSLDHFSDSSTSCLVLAGGDIVLVRENPRHGEELVEIVGSVDAGISAAAWSPDEELLAITTQASTLLLMSRDIENIASITLSPEDVNVSTHVSVGWGKKETQFKGKRARALQDPTVPETVDEGVPSPFDDRSVTISWRGDGAYFAVNNVEQERRRMIRVYSREGQLDSVSEPVDGLEGALSWRPSGNLVAGIRRLSERIEVVFFERNGLRHGQFDLRFNPQELRALETPLTLRWNSDSNVLAVSYPDKVQLWTMSNYHYYLKQELVFPDKADQAVRCTWHPERPLSLALSTSGYLQILEYLSTVAGGSVAPPHDYGLVASIDGLSLKLTPLRIANIPPPMALHQLTLEDRAIDVAFSMSGTRLAVLSNTGISVYALDLNRRPVPPPSMLWRSDALAAHCPRHVSFIGDEQIYVLTDSWDEEESFLWASNGQELLLKGPILEADTVSSIIPSVDVRKLFVPFRDGTVREVILDEQPHDLPLQMSLVVRLSSPAPDLKVSTLEGQPVAFGLTRSGILYANERVLLRNCTSFVVTPAHLILTTTQHLLKFVHLTRLNELDVPGDEPQKDERCRSIERGAKLVTVMPSTYSVVLQMPRGNLESIYPRALVLAAIRRSIEAECYGEAFLTCRNQRVDMNILHDHDPNKFIANINKIVAQIKRIEHIDLLLSQLRNEDVSETMYNETLKSKDPSARARLSQAQSGCKVNRICDAFLAVLQQPQYKEDYIQNIITAHVCKVPADLEAGLRVIGRLQAAQDTLSEKAAEHICFLADVNQLYDTSLGIYNLELALLIAQQSQKDPREYLPHLQSLYDLPPLRRKFQIDDQLGRRTKGLLHLKELEAFDEVLDYVQRHSLHVEALRMYQYDSVHLQEVMRLYADYLSTSNRHQEAALAYEFLNDHASAWPSYRSANLWREALTAATLAGVPGGDLESLANSLAEGLAESKDYLSASSVTLDYLSDLPNAARLLCRGCYFSEAMQVVTLRRQPQLIEEIVDAGLIERSADMTEFLADMKEQLLAQVPRLRELRAKKAEDPMAFFEGMEDANIPDNISLAPTDTTSGNTLMTRYTNRTGTVNTQTTRKTSKNKRREERKRARGKKGTVYEEEYLVNSIERLIERINGMQDEIQRLVDGLIRRGMRERAAAVSNTVSNVLDRCREAVREVYPAAPPAPETQGTVNGGGVVNGVGGVDDEVLKPSGADATLWDSLMEMERKREAPVVKVFRRSSLLG</sequence>
<feature type="domain" description="ELP1 alpha-solenoid" evidence="16">
    <location>
        <begin position="766"/>
        <end position="969"/>
    </location>
</feature>
<evidence type="ECO:0000256" key="4">
    <source>
        <dbReference type="ARBA" id="ARBA00006086"/>
    </source>
</evidence>
<keyword evidence="8" id="KW-0999">Mitochondrion inner membrane</keyword>
<feature type="domain" description="ELP1 TPR" evidence="15">
    <location>
        <begin position="977"/>
        <end position="1135"/>
    </location>
</feature>
<dbReference type="GO" id="GO:0045277">
    <property type="term" value="C:respiratory chain complex IV"/>
    <property type="evidence" value="ECO:0007669"/>
    <property type="project" value="InterPro"/>
</dbReference>
<dbReference type="OrthoDB" id="40048at2759"/>
<proteinExistence type="inferred from homology"/>
<dbReference type="InterPro" id="IPR036636">
    <property type="entry name" value="COX7C/Cox8_sf"/>
</dbReference>
<dbReference type="GeneID" id="54578774"/>
<dbReference type="Pfam" id="PF23797">
    <property type="entry name" value="Beta-prop_ELP1_2nd"/>
    <property type="match status" value="1"/>
</dbReference>
<keyword evidence="6 11" id="KW-0963">Cytoplasm</keyword>
<evidence type="ECO:0000256" key="9">
    <source>
        <dbReference type="ARBA" id="ARBA00023128"/>
    </source>
</evidence>
<dbReference type="InterPro" id="IPR004202">
    <property type="entry name" value="COX7C/Cox8"/>
</dbReference>
<dbReference type="InterPro" id="IPR056166">
    <property type="entry name" value="TPR_ELP1"/>
</dbReference>
<evidence type="ECO:0000259" key="14">
    <source>
        <dbReference type="Pfam" id="PF23797"/>
    </source>
</evidence>
<dbReference type="Gene3D" id="4.10.49.10">
    <property type="entry name" value="Cytochrome c oxidase subunit VIIc"/>
    <property type="match status" value="1"/>
</dbReference>
<feature type="domain" description="ELP1 first N-terminal beta-propeller" evidence="13">
    <location>
        <begin position="81"/>
        <end position="445"/>
    </location>
</feature>
<keyword evidence="11" id="KW-0539">Nucleus</keyword>
<feature type="domain" description="ELP1 three-helical bundle" evidence="17">
    <location>
        <begin position="1147"/>
        <end position="1319"/>
    </location>
</feature>
<dbReference type="Pfam" id="PF23878">
    <property type="entry name" value="TPR_ELP1"/>
    <property type="match status" value="1"/>
</dbReference>
<evidence type="ECO:0000256" key="10">
    <source>
        <dbReference type="ARBA" id="ARBA00023136"/>
    </source>
</evidence>
<dbReference type="Pfam" id="PF04762">
    <property type="entry name" value="Beta-prop_ELP1_1st"/>
    <property type="match status" value="1"/>
</dbReference>
<accession>A0A6A6J178</accession>
<feature type="compositionally biased region" description="Low complexity" evidence="12">
    <location>
        <begin position="1228"/>
        <end position="1238"/>
    </location>
</feature>
<comment type="subcellular location">
    <subcellularLocation>
        <location evidence="11">Cytoplasm</location>
    </subcellularLocation>
    <subcellularLocation>
        <location evidence="11">Nucleus</location>
    </subcellularLocation>
    <subcellularLocation>
        <location evidence="1">Mitochondrion inner membrane</location>
        <topology evidence="1">Single-pass membrane protein</topology>
    </subcellularLocation>
</comment>
<comment type="pathway">
    <text evidence="2">Energy metabolism; oxidative phosphorylation.</text>
</comment>
<dbReference type="GO" id="GO:0016301">
    <property type="term" value="F:kinase activity"/>
    <property type="evidence" value="ECO:0007669"/>
    <property type="project" value="UniProtKB-KW"/>
</dbReference>
<evidence type="ECO:0000256" key="12">
    <source>
        <dbReference type="SAM" id="MobiDB-lite"/>
    </source>
</evidence>